<keyword evidence="3 7" id="KW-0489">Methyltransferase</keyword>
<comment type="similarity">
    <text evidence="7">Belongs to the class I-like SAM-binding methyltransferase superfamily. TrmB family.</text>
</comment>
<feature type="binding site" evidence="7">
    <location>
        <position position="180"/>
    </location>
    <ligand>
        <name>substrate</name>
    </ligand>
</feature>
<evidence type="ECO:0000256" key="2">
    <source>
        <dbReference type="ARBA" id="ARBA00003015"/>
    </source>
</evidence>
<dbReference type="HAMAP" id="MF_01057">
    <property type="entry name" value="tRNA_methyltr_TrmB"/>
    <property type="match status" value="1"/>
</dbReference>
<evidence type="ECO:0000256" key="4">
    <source>
        <dbReference type="ARBA" id="ARBA00022679"/>
    </source>
</evidence>
<accession>A0A4D6YBZ4</accession>
<comment type="subunit">
    <text evidence="7">Monomer.</text>
</comment>
<proteinExistence type="inferred from homology"/>
<keyword evidence="4 7" id="KW-0808">Transferase</keyword>
<keyword evidence="5 7" id="KW-0949">S-adenosyl-L-methionine</keyword>
<dbReference type="GO" id="GO:0043527">
    <property type="term" value="C:tRNA methyltransferase complex"/>
    <property type="evidence" value="ECO:0007669"/>
    <property type="project" value="TreeGrafter"/>
</dbReference>
<dbReference type="NCBIfam" id="TIGR00091">
    <property type="entry name" value="tRNA (guanosine(46)-N7)-methyltransferase TrmB"/>
    <property type="match status" value="1"/>
</dbReference>
<dbReference type="Gene3D" id="3.40.50.150">
    <property type="entry name" value="Vaccinia Virus protein VP39"/>
    <property type="match status" value="1"/>
</dbReference>
<comment type="catalytic activity">
    <reaction evidence="1 7">
        <text>guanosine(46) in tRNA + S-adenosyl-L-methionine = N(7)-methylguanosine(46) in tRNA + S-adenosyl-L-homocysteine</text>
        <dbReference type="Rhea" id="RHEA:42708"/>
        <dbReference type="Rhea" id="RHEA-COMP:10188"/>
        <dbReference type="Rhea" id="RHEA-COMP:10189"/>
        <dbReference type="ChEBI" id="CHEBI:57856"/>
        <dbReference type="ChEBI" id="CHEBI:59789"/>
        <dbReference type="ChEBI" id="CHEBI:74269"/>
        <dbReference type="ChEBI" id="CHEBI:74480"/>
        <dbReference type="EC" id="2.1.1.33"/>
    </reaction>
</comment>
<dbReference type="EC" id="2.1.1.33" evidence="7"/>
<comment type="pathway">
    <text evidence="7">tRNA modification; N(7)-methylguanine-tRNA biosynthesis.</text>
</comment>
<comment type="function">
    <text evidence="2 7">Catalyzes the formation of N(7)-methylguanine at position 46 (m7G46) in tRNA.</text>
</comment>
<dbReference type="PANTHER" id="PTHR23417">
    <property type="entry name" value="3-DEOXY-D-MANNO-OCTULOSONIC-ACID TRANSFERASE/TRNA GUANINE-N 7 - -METHYLTRANSFERASE"/>
    <property type="match status" value="1"/>
</dbReference>
<organism evidence="8 9">
    <name type="scientific">Buchnera aphidicola subsp. Melaphis rhois</name>
    <dbReference type="NCBI Taxonomy" id="118103"/>
    <lineage>
        <taxon>Bacteria</taxon>
        <taxon>Pseudomonadati</taxon>
        <taxon>Pseudomonadota</taxon>
        <taxon>Gammaproteobacteria</taxon>
        <taxon>Enterobacterales</taxon>
        <taxon>Erwiniaceae</taxon>
        <taxon>Buchnera</taxon>
    </lineage>
</organism>
<feature type="binding site" evidence="7">
    <location>
        <position position="148"/>
    </location>
    <ligand>
        <name>substrate</name>
    </ligand>
</feature>
<dbReference type="InterPro" id="IPR029063">
    <property type="entry name" value="SAM-dependent_MTases_sf"/>
</dbReference>
<feature type="binding site" evidence="7">
    <location>
        <position position="69"/>
    </location>
    <ligand>
        <name>S-adenosyl-L-methionine</name>
        <dbReference type="ChEBI" id="CHEBI:59789"/>
    </ligand>
</feature>
<dbReference type="Pfam" id="PF02390">
    <property type="entry name" value="Methyltransf_4"/>
    <property type="match status" value="1"/>
</dbReference>
<evidence type="ECO:0000256" key="1">
    <source>
        <dbReference type="ARBA" id="ARBA00000142"/>
    </source>
</evidence>
<evidence type="ECO:0000256" key="3">
    <source>
        <dbReference type="ARBA" id="ARBA00022603"/>
    </source>
</evidence>
<dbReference type="InterPro" id="IPR055361">
    <property type="entry name" value="tRNA_methyltr_TrmB_bact"/>
</dbReference>
<dbReference type="PANTHER" id="PTHR23417:SF14">
    <property type="entry name" value="PENTACOTRIPEPTIDE-REPEAT REGION OF PRORP DOMAIN-CONTAINING PROTEIN"/>
    <property type="match status" value="1"/>
</dbReference>
<sequence>MNNNVITSKYNSNGIFLRGIHSFISRRRKLSNNKYDVIHNNWSKFGINFKLSHLNFNQVFSSNLPIVLEIGFGIGDSFSKIALNNLSNNFLGIEVYLPGIISCLQYINLYRLSNVRIIYYDAVEVLKNMISDKSLSSIQIFFPDPWSKKRHQKRRIFTKDFAKLILKKLISNGTLYVSTDCRLYAEEIITIMNNMKEYTNLFYNNSIFRSTYRPITKFEKRGIRLGNTIFDLGFKLA</sequence>
<dbReference type="UniPathway" id="UPA00989"/>
<protein>
    <recommendedName>
        <fullName evidence="7">tRNA (guanine-N(7)-)-methyltransferase</fullName>
        <ecNumber evidence="7">2.1.1.33</ecNumber>
    </recommendedName>
    <alternativeName>
        <fullName evidence="7">tRNA (guanine(46)-N(7))-methyltransferase</fullName>
    </alternativeName>
    <alternativeName>
        <fullName evidence="7">tRNA(m7G46)-methyltransferase</fullName>
    </alternativeName>
</protein>
<evidence type="ECO:0000313" key="9">
    <source>
        <dbReference type="Proteomes" id="UP000298566"/>
    </source>
</evidence>
<dbReference type="PROSITE" id="PS51625">
    <property type="entry name" value="SAM_MT_TRMB"/>
    <property type="match status" value="1"/>
</dbReference>
<gene>
    <name evidence="7 8" type="primary">trmB</name>
    <name evidence="8" type="ORF">D9V73_02610</name>
</gene>
<feature type="binding site" evidence="7">
    <location>
        <position position="94"/>
    </location>
    <ligand>
        <name>S-adenosyl-L-methionine</name>
        <dbReference type="ChEBI" id="CHEBI:59789"/>
    </ligand>
</feature>
<comment type="caution">
    <text evidence="7">Lacks conserved residue(s) required for the propagation of feature annotation.</text>
</comment>
<evidence type="ECO:0000256" key="7">
    <source>
        <dbReference type="HAMAP-Rule" id="MF_01057"/>
    </source>
</evidence>
<evidence type="ECO:0000313" key="8">
    <source>
        <dbReference type="EMBL" id="QCI23578.1"/>
    </source>
</evidence>
<evidence type="ECO:0000256" key="6">
    <source>
        <dbReference type="ARBA" id="ARBA00022694"/>
    </source>
</evidence>
<dbReference type="AlphaFoldDB" id="A0A4D6YBZ4"/>
<feature type="binding site" evidence="7">
    <location>
        <position position="121"/>
    </location>
    <ligand>
        <name>S-adenosyl-L-methionine</name>
        <dbReference type="ChEBI" id="CHEBI:59789"/>
    </ligand>
</feature>
<name>A0A4D6YBZ4_BUCMH</name>
<keyword evidence="6 7" id="KW-0819">tRNA processing</keyword>
<dbReference type="GO" id="GO:0008176">
    <property type="term" value="F:tRNA (guanine(46)-N7)-methyltransferase activity"/>
    <property type="evidence" value="ECO:0007669"/>
    <property type="project" value="UniProtKB-UniRule"/>
</dbReference>
<dbReference type="EMBL" id="CP033004">
    <property type="protein sequence ID" value="QCI23578.1"/>
    <property type="molecule type" value="Genomic_DNA"/>
</dbReference>
<dbReference type="Proteomes" id="UP000298566">
    <property type="component" value="Chromosome"/>
</dbReference>
<evidence type="ECO:0000256" key="5">
    <source>
        <dbReference type="ARBA" id="ARBA00022691"/>
    </source>
</evidence>
<dbReference type="InterPro" id="IPR003358">
    <property type="entry name" value="tRNA_(Gua-N-7)_MeTrfase_Trmb"/>
</dbReference>
<dbReference type="SUPFAM" id="SSF53335">
    <property type="entry name" value="S-adenosyl-L-methionine-dependent methyltransferases"/>
    <property type="match status" value="1"/>
</dbReference>
<reference evidence="8 9" key="1">
    <citation type="submission" date="2018-10" db="EMBL/GenBank/DDBJ databases">
        <title>Comparative functional genomics of the obligate endosymbiont Buchnera aphidicola.</title>
        <authorList>
            <person name="Chong R.A."/>
        </authorList>
    </citation>
    <scope>NUCLEOTIDE SEQUENCE [LARGE SCALE GENOMIC DNA]</scope>
    <source>
        <strain evidence="8 9">Mrh</strain>
    </source>
</reference>
<dbReference type="OrthoDB" id="9802090at2"/>
<feature type="binding site" evidence="7">
    <location>
        <position position="144"/>
    </location>
    <ligand>
        <name>S-adenosyl-L-methionine</name>
        <dbReference type="ChEBI" id="CHEBI:59789"/>
    </ligand>
</feature>
<feature type="binding site" evidence="7">
    <location>
        <begin position="216"/>
        <end position="219"/>
    </location>
    <ligand>
        <name>substrate</name>
    </ligand>
</feature>